<protein>
    <recommendedName>
        <fullName evidence="3">Reverse transcriptase zinc-binding domain-containing protein</fullName>
    </recommendedName>
</protein>
<dbReference type="EMBL" id="JBDFQZ010000010">
    <property type="protein sequence ID" value="KAK9682114.1"/>
    <property type="molecule type" value="Genomic_DNA"/>
</dbReference>
<name>A0AAW1I0Z9_SAPOF</name>
<gene>
    <name evidence="1" type="ORF">RND81_10G051500</name>
</gene>
<evidence type="ECO:0000313" key="1">
    <source>
        <dbReference type="EMBL" id="KAK9682114.1"/>
    </source>
</evidence>
<evidence type="ECO:0008006" key="3">
    <source>
        <dbReference type="Google" id="ProtNLM"/>
    </source>
</evidence>
<dbReference type="Proteomes" id="UP001443914">
    <property type="component" value="Unassembled WGS sequence"/>
</dbReference>
<evidence type="ECO:0000313" key="2">
    <source>
        <dbReference type="Proteomes" id="UP001443914"/>
    </source>
</evidence>
<keyword evidence="2" id="KW-1185">Reference proteome</keyword>
<reference evidence="1" key="1">
    <citation type="submission" date="2024-03" db="EMBL/GenBank/DDBJ databases">
        <title>WGS assembly of Saponaria officinalis var. Norfolk2.</title>
        <authorList>
            <person name="Jenkins J."/>
            <person name="Shu S."/>
            <person name="Grimwood J."/>
            <person name="Barry K."/>
            <person name="Goodstein D."/>
            <person name="Schmutz J."/>
            <person name="Leebens-Mack J."/>
            <person name="Osbourn A."/>
        </authorList>
    </citation>
    <scope>NUCLEOTIDE SEQUENCE [LARGE SCALE GENOMIC DNA]</scope>
    <source>
        <strain evidence="1">JIC</strain>
    </source>
</reference>
<dbReference type="AlphaFoldDB" id="A0AAW1I0Z9"/>
<organism evidence="1 2">
    <name type="scientific">Saponaria officinalis</name>
    <name type="common">Common soapwort</name>
    <name type="synonym">Lychnis saponaria</name>
    <dbReference type="NCBI Taxonomy" id="3572"/>
    <lineage>
        <taxon>Eukaryota</taxon>
        <taxon>Viridiplantae</taxon>
        <taxon>Streptophyta</taxon>
        <taxon>Embryophyta</taxon>
        <taxon>Tracheophyta</taxon>
        <taxon>Spermatophyta</taxon>
        <taxon>Magnoliopsida</taxon>
        <taxon>eudicotyledons</taxon>
        <taxon>Gunneridae</taxon>
        <taxon>Pentapetalae</taxon>
        <taxon>Caryophyllales</taxon>
        <taxon>Caryophyllaceae</taxon>
        <taxon>Caryophylleae</taxon>
        <taxon>Saponaria</taxon>
    </lineage>
</organism>
<accession>A0AAW1I0Z9</accession>
<comment type="caution">
    <text evidence="1">The sequence shown here is derived from an EMBL/GenBank/DDBJ whole genome shotgun (WGS) entry which is preliminary data.</text>
</comment>
<proteinExistence type="predicted"/>
<sequence>MRVAELMNAEGDGWDLSKINTLFLPFERDHVLRIRISDSKPGDAWCWEREKDGNYTVKSAYKVLVGESGKNEAATKKNIAARMELTDDTCPRCLNCVETCLHVVRDCGWVEGIWEELGVDVLPEAGLKRERWNKVIFEMGEWREDEVINRTKDLIWEMQNVVSEDTSGGTRESESGDGRGWVRPAAGLVKINVDAGVVDGVGLREAKIASITKVEVESDCRVVIHDLKK</sequence>